<organism evidence="1 2">
    <name type="scientific">Umboniibacter marinipuniceus</name>
    <dbReference type="NCBI Taxonomy" id="569599"/>
    <lineage>
        <taxon>Bacteria</taxon>
        <taxon>Pseudomonadati</taxon>
        <taxon>Pseudomonadota</taxon>
        <taxon>Gammaproteobacteria</taxon>
        <taxon>Cellvibrionales</taxon>
        <taxon>Cellvibrionaceae</taxon>
        <taxon>Umboniibacter</taxon>
    </lineage>
</organism>
<proteinExistence type="predicted"/>
<comment type="caution">
    <text evidence="1">The sequence shown here is derived from an EMBL/GenBank/DDBJ whole genome shotgun (WGS) entry which is preliminary data.</text>
</comment>
<keyword evidence="2" id="KW-1185">Reference proteome</keyword>
<dbReference type="EMBL" id="REFJ01000002">
    <property type="protein sequence ID" value="RMA80969.1"/>
    <property type="molecule type" value="Genomic_DNA"/>
</dbReference>
<accession>A0A3M0ABM2</accession>
<dbReference type="RefSeq" id="WP_121876140.1">
    <property type="nucleotide sequence ID" value="NZ_REFJ01000002.1"/>
</dbReference>
<reference evidence="1 2" key="1">
    <citation type="submission" date="2018-10" db="EMBL/GenBank/DDBJ databases">
        <title>Genomic Encyclopedia of Type Strains, Phase IV (KMG-IV): sequencing the most valuable type-strain genomes for metagenomic binning, comparative biology and taxonomic classification.</title>
        <authorList>
            <person name="Goeker M."/>
        </authorList>
    </citation>
    <scope>NUCLEOTIDE SEQUENCE [LARGE SCALE GENOMIC DNA]</scope>
    <source>
        <strain evidence="1 2">DSM 25080</strain>
    </source>
</reference>
<dbReference type="AlphaFoldDB" id="A0A3M0ABM2"/>
<dbReference type="OrthoDB" id="583175at2"/>
<gene>
    <name evidence="1" type="ORF">DFR27_0759</name>
</gene>
<evidence type="ECO:0000313" key="2">
    <source>
        <dbReference type="Proteomes" id="UP000267187"/>
    </source>
</evidence>
<sequence length="126" mass="14146">MQQIYKILLVLGLLTLGGCSDPLPSDYSSYAGDWRSAEMRLLILADGSVSYQRIQNGMTTSINAPIKHFEGDDFVVGIGFFDTTFVVNQRPYQKGGRWFMVVDEVTLQRAEIQPVRVIDKDAGQRL</sequence>
<protein>
    <submittedName>
        <fullName evidence="1">Uncharacterized protein</fullName>
    </submittedName>
</protein>
<dbReference type="PROSITE" id="PS51257">
    <property type="entry name" value="PROKAR_LIPOPROTEIN"/>
    <property type="match status" value="1"/>
</dbReference>
<evidence type="ECO:0000313" key="1">
    <source>
        <dbReference type="EMBL" id="RMA80969.1"/>
    </source>
</evidence>
<dbReference type="Proteomes" id="UP000267187">
    <property type="component" value="Unassembled WGS sequence"/>
</dbReference>
<name>A0A3M0ABM2_9GAMM</name>